<organism evidence="1 2">
    <name type="scientific">Granulicella mallensis</name>
    <dbReference type="NCBI Taxonomy" id="940614"/>
    <lineage>
        <taxon>Bacteria</taxon>
        <taxon>Pseudomonadati</taxon>
        <taxon>Acidobacteriota</taxon>
        <taxon>Terriglobia</taxon>
        <taxon>Terriglobales</taxon>
        <taxon>Acidobacteriaceae</taxon>
        <taxon>Granulicella</taxon>
    </lineage>
</organism>
<dbReference type="EMBL" id="JACHIO010000003">
    <property type="protein sequence ID" value="MBB5062508.1"/>
    <property type="molecule type" value="Genomic_DNA"/>
</dbReference>
<dbReference type="Proteomes" id="UP000584867">
    <property type="component" value="Unassembled WGS sequence"/>
</dbReference>
<name>A0A7W8E7P1_9BACT</name>
<dbReference type="AlphaFoldDB" id="A0A7W8E7P1"/>
<sequence>MKLTDDMQITTNAEKRANYRLLGVTTKLNPREVENVERLARSRGLQRGELIRRLILDELARDAGSVEASTELTEIMGIRLMLTNLFRPLATGQKLTPEAFDNMLAEVKKRKREVATDAMQDLERA</sequence>
<evidence type="ECO:0000313" key="1">
    <source>
        <dbReference type="EMBL" id="MBB5062508.1"/>
    </source>
</evidence>
<protein>
    <submittedName>
        <fullName evidence="1">Uncharacterized protein</fullName>
    </submittedName>
</protein>
<evidence type="ECO:0000313" key="2">
    <source>
        <dbReference type="Proteomes" id="UP000584867"/>
    </source>
</evidence>
<dbReference type="RefSeq" id="WP_184253020.1">
    <property type="nucleotide sequence ID" value="NZ_JACHIO010000003.1"/>
</dbReference>
<dbReference type="CDD" id="cd21631">
    <property type="entry name" value="RHH_CopG_NikR-like"/>
    <property type="match status" value="1"/>
</dbReference>
<accession>A0A7W8E7P1</accession>
<reference evidence="1 2" key="1">
    <citation type="submission" date="2020-08" db="EMBL/GenBank/DDBJ databases">
        <title>Genomic Encyclopedia of Type Strains, Phase IV (KMG-V): Genome sequencing to study the core and pangenomes of soil and plant-associated prokaryotes.</title>
        <authorList>
            <person name="Whitman W."/>
        </authorList>
    </citation>
    <scope>NUCLEOTIDE SEQUENCE [LARGE SCALE GENOMIC DNA]</scope>
    <source>
        <strain evidence="1 2">X5P3</strain>
    </source>
</reference>
<comment type="caution">
    <text evidence="1">The sequence shown here is derived from an EMBL/GenBank/DDBJ whole genome shotgun (WGS) entry which is preliminary data.</text>
</comment>
<proteinExistence type="predicted"/>
<gene>
    <name evidence="1" type="ORF">HDF15_000838</name>
</gene>